<evidence type="ECO:0000256" key="1">
    <source>
        <dbReference type="ARBA" id="ARBA00022857"/>
    </source>
</evidence>
<dbReference type="SUPFAM" id="SSF52283">
    <property type="entry name" value="Formate/glycerate dehydrogenase catalytic domain-like"/>
    <property type="match status" value="1"/>
</dbReference>
<evidence type="ECO:0000313" key="8">
    <source>
        <dbReference type="Proteomes" id="UP001055804"/>
    </source>
</evidence>
<keyword evidence="1" id="KW-0521">NADP</keyword>
<dbReference type="Pfam" id="PF02826">
    <property type="entry name" value="2-Hacid_dh_C"/>
    <property type="match status" value="1"/>
</dbReference>
<dbReference type="EMBL" id="JAMZFT010000003">
    <property type="protein sequence ID" value="MCP1337672.1"/>
    <property type="molecule type" value="Genomic_DNA"/>
</dbReference>
<organism evidence="7 8">
    <name type="scientific">Futiania mangrovi</name>
    <dbReference type="NCBI Taxonomy" id="2959716"/>
    <lineage>
        <taxon>Bacteria</taxon>
        <taxon>Pseudomonadati</taxon>
        <taxon>Pseudomonadota</taxon>
        <taxon>Alphaproteobacteria</taxon>
        <taxon>Futianiales</taxon>
        <taxon>Futianiaceae</taxon>
        <taxon>Futiania</taxon>
    </lineage>
</organism>
<dbReference type="GO" id="GO:0030267">
    <property type="term" value="F:glyoxylate reductase (NADPH) activity"/>
    <property type="evidence" value="ECO:0007669"/>
    <property type="project" value="TreeGrafter"/>
</dbReference>
<dbReference type="GO" id="GO:0005829">
    <property type="term" value="C:cytosol"/>
    <property type="evidence" value="ECO:0007669"/>
    <property type="project" value="TreeGrafter"/>
</dbReference>
<proteinExistence type="inferred from homology"/>
<reference evidence="7" key="1">
    <citation type="submission" date="2022-06" db="EMBL/GenBank/DDBJ databases">
        <title>Isolation and Genomics of Futiania mangrovii gen. nov., sp. nov., a Rare and Metabolically-versatile member in the Class Alphaproteobacteria.</title>
        <authorList>
            <person name="Liu L."/>
            <person name="Huang W.-C."/>
            <person name="Pan J."/>
            <person name="Li J."/>
            <person name="Huang Y."/>
            <person name="Du H."/>
            <person name="Liu Y."/>
            <person name="Li M."/>
        </authorList>
    </citation>
    <scope>NUCLEOTIDE SEQUENCE</scope>
    <source>
        <strain evidence="7">FT118</strain>
    </source>
</reference>
<evidence type="ECO:0000259" key="6">
    <source>
        <dbReference type="Pfam" id="PF02826"/>
    </source>
</evidence>
<keyword evidence="2 4" id="KW-0560">Oxidoreductase</keyword>
<evidence type="ECO:0000256" key="4">
    <source>
        <dbReference type="RuleBase" id="RU003719"/>
    </source>
</evidence>
<feature type="domain" description="D-isomer specific 2-hydroxyacid dehydrogenase NAD-binding" evidence="6">
    <location>
        <begin position="111"/>
        <end position="284"/>
    </location>
</feature>
<dbReference type="Pfam" id="PF00389">
    <property type="entry name" value="2-Hacid_dh"/>
    <property type="match status" value="1"/>
</dbReference>
<dbReference type="PANTHER" id="PTHR10996">
    <property type="entry name" value="2-HYDROXYACID DEHYDROGENASE-RELATED"/>
    <property type="match status" value="1"/>
</dbReference>
<dbReference type="InterPro" id="IPR050223">
    <property type="entry name" value="D-isomer_2-hydroxyacid_DH"/>
</dbReference>
<dbReference type="CDD" id="cd12156">
    <property type="entry name" value="HPPR"/>
    <property type="match status" value="1"/>
</dbReference>
<dbReference type="GO" id="GO:0051287">
    <property type="term" value="F:NAD binding"/>
    <property type="evidence" value="ECO:0007669"/>
    <property type="project" value="InterPro"/>
</dbReference>
<keyword evidence="3" id="KW-0520">NAD</keyword>
<comment type="caution">
    <text evidence="7">The sequence shown here is derived from an EMBL/GenBank/DDBJ whole genome shotgun (WGS) entry which is preliminary data.</text>
</comment>
<dbReference type="Proteomes" id="UP001055804">
    <property type="component" value="Unassembled WGS sequence"/>
</dbReference>
<protein>
    <submittedName>
        <fullName evidence="7">2-hydroxyacid dehydrogenase</fullName>
    </submittedName>
</protein>
<dbReference type="RefSeq" id="WP_269333633.1">
    <property type="nucleotide sequence ID" value="NZ_JAMZFT010000003.1"/>
</dbReference>
<evidence type="ECO:0000259" key="5">
    <source>
        <dbReference type="Pfam" id="PF00389"/>
    </source>
</evidence>
<comment type="similarity">
    <text evidence="4">Belongs to the D-isomer specific 2-hydroxyacid dehydrogenase family.</text>
</comment>
<feature type="domain" description="D-isomer specific 2-hydroxyacid dehydrogenase catalytic" evidence="5">
    <location>
        <begin position="13"/>
        <end position="315"/>
    </location>
</feature>
<gene>
    <name evidence="7" type="ORF">NJQ99_14715</name>
</gene>
<keyword evidence="8" id="KW-1185">Reference proteome</keyword>
<dbReference type="GO" id="GO:0016618">
    <property type="term" value="F:hydroxypyruvate reductase [NAD(P)H] activity"/>
    <property type="evidence" value="ECO:0007669"/>
    <property type="project" value="TreeGrafter"/>
</dbReference>
<dbReference type="InterPro" id="IPR006140">
    <property type="entry name" value="D-isomer_DH_NAD-bd"/>
</dbReference>
<evidence type="ECO:0000256" key="3">
    <source>
        <dbReference type="ARBA" id="ARBA00023027"/>
    </source>
</evidence>
<evidence type="ECO:0000313" key="7">
    <source>
        <dbReference type="EMBL" id="MCP1337672.1"/>
    </source>
</evidence>
<accession>A0A9J6PIN5</accession>
<dbReference type="PANTHER" id="PTHR10996:SF178">
    <property type="entry name" value="2-HYDROXYACID DEHYDROGENASE YGL185C-RELATED"/>
    <property type="match status" value="1"/>
</dbReference>
<evidence type="ECO:0000256" key="2">
    <source>
        <dbReference type="ARBA" id="ARBA00023002"/>
    </source>
</evidence>
<dbReference type="InterPro" id="IPR006139">
    <property type="entry name" value="D-isomer_2_OHA_DH_cat_dom"/>
</dbReference>
<dbReference type="Gene3D" id="3.40.50.720">
    <property type="entry name" value="NAD(P)-binding Rossmann-like Domain"/>
    <property type="match status" value="2"/>
</dbReference>
<dbReference type="InterPro" id="IPR036291">
    <property type="entry name" value="NAD(P)-bd_dom_sf"/>
</dbReference>
<dbReference type="AlphaFoldDB" id="A0A9J6PIN5"/>
<sequence>MPARDVLVLPRLPDYVGRALDARFTVHRPWETADPDAALDAVADRIGAVVACPMCDPVTAALIDRLPGLSIVANFGVGYDTVDVAHASRRGLIVTNTPDVLSQETADTAWALVLMAVRRFGHAERWLREGKWERTGPFPLSPLSMLGRTVGVAGLGRIGGAIARRAAASDVEVAYTARTPKPDVPYAYYPDILSLAAAVDTLVLATPGGPETQNLVDARVLDALGPRGVLVNIARGSVVDQEALIAALKEGRIAAAGLDVYTDEPQVPAELMSLDNAVLFPHVGSSTQATREAMADIVVDNLVAWEEGRPPPTPVAETPFSGWS</sequence>
<name>A0A9J6PIN5_9PROT</name>
<dbReference type="SUPFAM" id="SSF51735">
    <property type="entry name" value="NAD(P)-binding Rossmann-fold domains"/>
    <property type="match status" value="1"/>
</dbReference>
<dbReference type="FunFam" id="3.40.50.720:FF:000213">
    <property type="entry name" value="Putative 2-hydroxyacid dehydrogenase"/>
    <property type="match status" value="1"/>
</dbReference>